<sequence>MHVAGDMGDFFDLAELRSPPLPISAAECQITFYYWLVGNTTGTLELFSSDSFTALWSRSSAPANRWHRATVNVGANPAGWKLFFELEPNLDFTGAWTDDVAIDDISFEQCTANRSRSVLDCDFEKDFCSWVTNGLADFSWTRISSATPSASTGPPGDHTTGTGFYIFIESSVPQKPGDRARLASPSIPPTTSSCLAFYYHMFGADIRTLNVMQQTSISNLTIFTKDGSQGNTWRKGEVSVRSTLTYKIIFEGIVGNSWEGDIALDDIKLTFGNCPPSDTCTFESGLCDGWERGADGDFEWSRGRNGSTPSGTPTIDHTIVSANGHFLFVDPTGRSIGDEAHLMSLSYKASQPRCLRFWYHLYGATQGTLQIQQKPELTRAKTIWSKSNDQGNIWRQSRVTIPPLLGLGTYKILIVGIIGYQPTGDMAIDDISNVEGECPDSEACTFEEGLCSWINGQNGVFDDFDWLLNSGSTPSIGTGPTVDHTLGTTSGSYLYIEASELFNQNANAWLISEHYDAGSYCLLFWYHLYGTDIGSLNVYTRIGTSKPQLEWSLSGDKGNRWQMGAVRVNVGSEFYFIIEGTHGGQFAGDIAIDDLLVQSNLQCTLPTTTTTIRTTTTLGLYTPLSCNFENDLCKWRNDLTTSGTWSRRQGQGNGPQYDHTLQTEDGWFIDTSSLKSNQTARLISTMTTVTTRGLCLRFWYRAYGTQQVKFNLLQRASFDGNATLISSIRPNLDIDWREAIIYRQTSGNYEFIFEGIAGITVSDSDNVAIDDITTNEGSCPTRKFCDFESQDICGYVSDISGNFNWTRHRGSTFSSSTGPQYDHTTFTTEGYYMYIETSAPRQPGDIARLISPTFPVSNEYHCLQFYYHQYGIDIGEFNVFKRDVGGSLNPLKIFTSRGNRFDEWHVMEINIVPTKPYNIIFEGVVGKSFEGDIAIDDVLIKDRACPSIGNCDFEQGLCAYKNSEKNREVDWIRIRGDTEDNTIGSQFGTYLAFDITPTTALSSRALLISPDLDNTAQYCFQYYYRSYGNVQGSVSINRQTFANATARYLLVKHDTTDFTNQWKLNQIALTPLLNQTSNVYRLLFEGISGNGVGRLMFDDFELVNGPCPQMPTNCSIQCDTKAGQRQCIPTSQICDFNRDCLNGEDERLCGYDCTFESGLCNYTDPSAGAYKWRRQRAGSSIPGTNSGPIIDHSTLSASGYYMIVATNNGTIDERAHLLSPPLQQSSATCELTFYYHMAGANVGRLEVLLIEGLQESRVWSVEGTQSNRWHKGVVKIGRLYRSFRIRFDARKTASSFADIAIDDIQWIGCNLPLLTNETTICNPNQFQCKRGGCVDQNRVCDYTDDCGDMSDENNATCIRPAVIPGCDFEINSCKFAGIGISDLRFERARAYQLVNDYAPERDHTLNNLAGAFVYVNTLDQPADRLAHFRSSRLVSSAGCKVRFHYYMNGALNPGLLTFMVRNQSAGATTYLWSTSKVLGDYWERQELLLPTGFLLELLIQVKTLGDGGGIIGLDDISFSSQCANSDTFLPYGTTTRPTGTTATPPACAFTCDDGTCIGKEKRCNFVPDCAKGEDQLDCGDCDFEKSSCGWEDDSTEYYVWARRNASSILLMPGDMTTNTSRGFVMTVAGGSGSFAGSSRLISERIASAAASCRAKFGLYRNRDRDGTLALYLEDDSKLTTKIWTDPRTTIGQKWTPITVSIGRRSSGFRLVFISTHVGSTILSDISIDNFQFQDCDAHVIGHCEGFTDPFNCSNGNCIHKDNLCDFSDDCGDSTDEFSCEQYVDMCNFEHNPEPICSWSHDEDADFKWSRIRGDQVNNLDWYDDFWQLYGPDRDHTLGTSQGHFLFLETSAPRKPNDTARVVSPVFNPTTSGDCQFRFWYHMYGFDVASLNIYTRTSVGGPLTLVWNQNGQRGDEWLRAKIVLKVQQPYHMFGNTINTLNIHVRAGGVDTLIWSLQGNQGDEWRQGTAYLPTCASEFNMIVEGVRGTSFTGDIALDDFRFEQCYERPALSTCPEIPGDPNPFMCRSKHCIPQKSKCDYELDCCDGSDEEYSTCYDYQRCDFETDSCQWEKSAGSELMWERYRANILPYDRRPPYDHTTRSQLGHYLQLRIDATTPRDSLATVSNYLGAETQQGCSMRFWIYFKANHNGELVVGYRYVIGDVIKPLPFASFGSCQTNATKCSWQLIEVSLSAVLTQPTEIIIGVKTGIDRDAIMAIDDVTFTPQCIKYNGTIPTVPTTTPYTGTTTPYTGPSTTTTTTTTTPEGETTTTTTTKTTTTTHAECAEFFCYNEGSCRPQLGKPVCECKPGFNGLRCENKVPPAKKNKLGAILGGIFGALAAIALIVIGYIYVLPKIRAARDVSTSTRLLDSIPVGPITNPAYNATATSDA</sequence>
<dbReference type="SMART" id="SM00192">
    <property type="entry name" value="LDLa"/>
    <property type="match status" value="5"/>
</dbReference>
<comment type="caution">
    <text evidence="2">Lacks conserved residue(s) required for the propagation of feature annotation.</text>
</comment>
<feature type="domain" description="MAM" evidence="7">
    <location>
        <begin position="1784"/>
        <end position="2005"/>
    </location>
</feature>
<dbReference type="InterPro" id="IPR000998">
    <property type="entry name" value="MAM_dom"/>
</dbReference>
<gene>
    <name evidence="8" type="ORF">UJA718_LOCUS16440</name>
</gene>
<reference evidence="8" key="1">
    <citation type="submission" date="2021-02" db="EMBL/GenBank/DDBJ databases">
        <authorList>
            <person name="Nowell W R."/>
        </authorList>
    </citation>
    <scope>NUCLEOTIDE SEQUENCE</scope>
</reference>
<dbReference type="PROSITE" id="PS50068">
    <property type="entry name" value="LDLRA_2"/>
    <property type="match status" value="5"/>
</dbReference>
<evidence type="ECO:0000313" key="8">
    <source>
        <dbReference type="EMBL" id="CAF4361014.1"/>
    </source>
</evidence>
<dbReference type="InterPro" id="IPR013320">
    <property type="entry name" value="ConA-like_dom_sf"/>
</dbReference>
<evidence type="ECO:0000313" key="9">
    <source>
        <dbReference type="Proteomes" id="UP000663873"/>
    </source>
</evidence>
<dbReference type="Gene3D" id="2.60.120.200">
    <property type="match status" value="13"/>
</dbReference>
<proteinExistence type="predicted"/>
<name>A0A820LQ30_9BILA</name>
<feature type="disulfide bond" evidence="3">
    <location>
        <begin position="1764"/>
        <end position="1779"/>
    </location>
</feature>
<dbReference type="Gene3D" id="2.10.25.10">
    <property type="entry name" value="Laminin"/>
    <property type="match status" value="1"/>
</dbReference>
<evidence type="ECO:0000256" key="5">
    <source>
        <dbReference type="SAM" id="Phobius"/>
    </source>
</evidence>
<dbReference type="Gene3D" id="4.10.400.10">
    <property type="entry name" value="Low-density Lipoprotein Receptor"/>
    <property type="match status" value="5"/>
</dbReference>
<feature type="domain" description="MAM" evidence="7">
    <location>
        <begin position="278"/>
        <end position="440"/>
    </location>
</feature>
<dbReference type="PROSITE" id="PS01209">
    <property type="entry name" value="LDLRA_1"/>
    <property type="match status" value="4"/>
</dbReference>
<feature type="domain" description="MAM" evidence="7">
    <location>
        <begin position="2057"/>
        <end position="2226"/>
    </location>
</feature>
<dbReference type="Pfam" id="PF00057">
    <property type="entry name" value="Ldl_recept_a"/>
    <property type="match status" value="2"/>
</dbReference>
<dbReference type="SUPFAM" id="SSF49899">
    <property type="entry name" value="Concanavalin A-like lectins/glucanases"/>
    <property type="match status" value="13"/>
</dbReference>
<dbReference type="Proteomes" id="UP000663873">
    <property type="component" value="Unassembled WGS sequence"/>
</dbReference>
<keyword evidence="1 2" id="KW-1015">Disulfide bond</keyword>
<feature type="transmembrane region" description="Helical" evidence="5">
    <location>
        <begin position="2324"/>
        <end position="2348"/>
    </location>
</feature>
<feature type="disulfide bond" evidence="2">
    <location>
        <begin position="2303"/>
        <end position="2312"/>
    </location>
</feature>
<dbReference type="PRINTS" id="PR00261">
    <property type="entry name" value="LDLRECEPTOR"/>
</dbReference>
<feature type="disulfide bond" evidence="3">
    <location>
        <begin position="2024"/>
        <end position="2042"/>
    </location>
</feature>
<feature type="domain" description="MAM" evidence="7">
    <location>
        <begin position="1"/>
        <end position="112"/>
    </location>
</feature>
<dbReference type="PROSITE" id="PS00740">
    <property type="entry name" value="MAM_1"/>
    <property type="match status" value="2"/>
</dbReference>
<feature type="disulfide bond" evidence="3">
    <location>
        <begin position="1328"/>
        <end position="1346"/>
    </location>
</feature>
<dbReference type="InterPro" id="IPR023415">
    <property type="entry name" value="LDLR_class-A_CS"/>
</dbReference>
<evidence type="ECO:0000259" key="7">
    <source>
        <dbReference type="PROSITE" id="PS50060"/>
    </source>
</evidence>
<feature type="disulfide bond" evidence="3">
    <location>
        <begin position="1551"/>
        <end position="1569"/>
    </location>
</feature>
<evidence type="ECO:0000256" key="2">
    <source>
        <dbReference type="PROSITE-ProRule" id="PRU00076"/>
    </source>
</evidence>
<feature type="domain" description="MAM" evidence="7">
    <location>
        <begin position="1579"/>
        <end position="1737"/>
    </location>
</feature>
<evidence type="ECO:0000256" key="4">
    <source>
        <dbReference type="SAM" id="MobiDB-lite"/>
    </source>
</evidence>
<dbReference type="InterPro" id="IPR000742">
    <property type="entry name" value="EGF"/>
</dbReference>
<keyword evidence="5" id="KW-0472">Membrane</keyword>
<dbReference type="PROSITE" id="PS50026">
    <property type="entry name" value="EGF_3"/>
    <property type="match status" value="1"/>
</dbReference>
<feature type="domain" description="EGF-like" evidence="6">
    <location>
        <begin position="2277"/>
        <end position="2313"/>
    </location>
</feature>
<dbReference type="InterPro" id="IPR036055">
    <property type="entry name" value="LDL_receptor-like_sf"/>
</dbReference>
<feature type="domain" description="MAM" evidence="7">
    <location>
        <begin position="624"/>
        <end position="781"/>
    </location>
</feature>
<dbReference type="PROSITE" id="PS00022">
    <property type="entry name" value="EGF_1"/>
    <property type="match status" value="1"/>
</dbReference>
<accession>A0A820LQ30</accession>
<feature type="domain" description="MAM" evidence="7">
    <location>
        <begin position="1151"/>
        <end position="1311"/>
    </location>
</feature>
<dbReference type="InterPro" id="IPR051560">
    <property type="entry name" value="MAM_domain-containing"/>
</dbReference>
<keyword evidence="9" id="KW-1185">Reference proteome</keyword>
<dbReference type="InterPro" id="IPR002172">
    <property type="entry name" value="LDrepeatLR_classA_rpt"/>
</dbReference>
<evidence type="ECO:0000256" key="1">
    <source>
        <dbReference type="ARBA" id="ARBA00023157"/>
    </source>
</evidence>
<comment type="caution">
    <text evidence="8">The sequence shown here is derived from an EMBL/GenBank/DDBJ whole genome shotgun (WGS) entry which is preliminary data.</text>
</comment>
<feature type="domain" description="MAM" evidence="7">
    <location>
        <begin position="949"/>
        <end position="1109"/>
    </location>
</feature>
<dbReference type="PROSITE" id="PS50060">
    <property type="entry name" value="MAM_2"/>
    <property type="match status" value="12"/>
</dbReference>
<dbReference type="CDD" id="cd00054">
    <property type="entry name" value="EGF_CA"/>
    <property type="match status" value="1"/>
</dbReference>
<organism evidence="8 9">
    <name type="scientific">Rotaria socialis</name>
    <dbReference type="NCBI Taxonomy" id="392032"/>
    <lineage>
        <taxon>Eukaryota</taxon>
        <taxon>Metazoa</taxon>
        <taxon>Spiralia</taxon>
        <taxon>Gnathifera</taxon>
        <taxon>Rotifera</taxon>
        <taxon>Eurotatoria</taxon>
        <taxon>Bdelloidea</taxon>
        <taxon>Philodinida</taxon>
        <taxon>Philodinidae</taxon>
        <taxon>Rotaria</taxon>
    </lineage>
</organism>
<keyword evidence="2" id="KW-0245">EGF-like domain</keyword>
<evidence type="ECO:0008006" key="10">
    <source>
        <dbReference type="Google" id="ProtNLM"/>
    </source>
</evidence>
<dbReference type="SUPFAM" id="SSF57196">
    <property type="entry name" value="EGF/Laminin"/>
    <property type="match status" value="1"/>
</dbReference>
<feature type="region of interest" description="Disordered" evidence="4">
    <location>
        <begin position="2238"/>
        <end position="2271"/>
    </location>
</feature>
<dbReference type="GO" id="GO:0016020">
    <property type="term" value="C:membrane"/>
    <property type="evidence" value="ECO:0007669"/>
    <property type="project" value="InterPro"/>
</dbReference>
<feature type="disulfide bond" evidence="3">
    <location>
        <begin position="1134"/>
        <end position="1149"/>
    </location>
</feature>
<feature type="disulfide bond" evidence="3">
    <location>
        <begin position="1563"/>
        <end position="1578"/>
    </location>
</feature>
<feature type="domain" description="MAM" evidence="7">
    <location>
        <begin position="119"/>
        <end position="276"/>
    </location>
</feature>
<feature type="disulfide bond" evidence="3">
    <location>
        <begin position="1752"/>
        <end position="1770"/>
    </location>
</feature>
<feature type="domain" description="MAM" evidence="7">
    <location>
        <begin position="1364"/>
        <end position="1524"/>
    </location>
</feature>
<dbReference type="PROSITE" id="PS01186">
    <property type="entry name" value="EGF_2"/>
    <property type="match status" value="1"/>
</dbReference>
<protein>
    <recommendedName>
        <fullName evidence="10">MAM and LDL-receptor class A domain-containing protein 1</fullName>
    </recommendedName>
</protein>
<feature type="domain" description="MAM" evidence="7">
    <location>
        <begin position="783"/>
        <end position="947"/>
    </location>
</feature>
<keyword evidence="5" id="KW-1133">Transmembrane helix</keyword>
<dbReference type="EMBL" id="CAJOBP010002549">
    <property type="protein sequence ID" value="CAF4361014.1"/>
    <property type="molecule type" value="Genomic_DNA"/>
</dbReference>
<evidence type="ECO:0000256" key="3">
    <source>
        <dbReference type="PROSITE-ProRule" id="PRU00124"/>
    </source>
</evidence>
<dbReference type="Pfam" id="PF00629">
    <property type="entry name" value="MAM"/>
    <property type="match status" value="13"/>
</dbReference>
<feature type="disulfide bond" evidence="3">
    <location>
        <begin position="1321"/>
        <end position="1333"/>
    </location>
</feature>
<evidence type="ECO:0000259" key="6">
    <source>
        <dbReference type="PROSITE" id="PS50026"/>
    </source>
</evidence>
<dbReference type="PANTHER" id="PTHR23282:SF146">
    <property type="entry name" value="RT07201P-RELATED"/>
    <property type="match status" value="1"/>
</dbReference>
<dbReference type="CDD" id="cd06263">
    <property type="entry name" value="MAM"/>
    <property type="match status" value="8"/>
</dbReference>
<dbReference type="SUPFAM" id="SSF57424">
    <property type="entry name" value="LDL receptor-like module"/>
    <property type="match status" value="4"/>
</dbReference>
<keyword evidence="5" id="KW-0812">Transmembrane</keyword>
<dbReference type="PANTHER" id="PTHR23282">
    <property type="entry name" value="APICAL ENDOSOMAL GLYCOPROTEIN PRECURSOR"/>
    <property type="match status" value="1"/>
</dbReference>
<feature type="domain" description="MAM" evidence="7">
    <location>
        <begin position="442"/>
        <end position="605"/>
    </location>
</feature>
<dbReference type="SMART" id="SM00137">
    <property type="entry name" value="MAM"/>
    <property type="match status" value="11"/>
</dbReference>
<dbReference type="CDD" id="cd00112">
    <property type="entry name" value="LDLa"/>
    <property type="match status" value="5"/>
</dbReference>